<dbReference type="EMBL" id="AGNL01030173">
    <property type="protein sequence ID" value="EJK56908.1"/>
    <property type="molecule type" value="Genomic_DNA"/>
</dbReference>
<keyword evidence="2" id="KW-0472">Membrane</keyword>
<dbReference type="InterPro" id="IPR001611">
    <property type="entry name" value="Leu-rich_rpt"/>
</dbReference>
<name>K0RSU3_THAOC</name>
<dbReference type="AlphaFoldDB" id="K0RSU3"/>
<reference evidence="3 4" key="1">
    <citation type="journal article" date="2012" name="Genome Biol.">
        <title>Genome and low-iron response of an oceanic diatom adapted to chronic iron limitation.</title>
        <authorList>
            <person name="Lommer M."/>
            <person name="Specht M."/>
            <person name="Roy A.S."/>
            <person name="Kraemer L."/>
            <person name="Andreson R."/>
            <person name="Gutowska M.A."/>
            <person name="Wolf J."/>
            <person name="Bergner S.V."/>
            <person name="Schilhabel M.B."/>
            <person name="Klostermeier U.C."/>
            <person name="Beiko R.G."/>
            <person name="Rosenstiel P."/>
            <person name="Hippler M."/>
            <person name="Laroche J."/>
        </authorList>
    </citation>
    <scope>NUCLEOTIDE SEQUENCE [LARGE SCALE GENOMIC DNA]</scope>
    <source>
        <strain evidence="3 4">CCMP1005</strain>
    </source>
</reference>
<feature type="region of interest" description="Disordered" evidence="1">
    <location>
        <begin position="229"/>
        <end position="262"/>
    </location>
</feature>
<organism evidence="3 4">
    <name type="scientific">Thalassiosira oceanica</name>
    <name type="common">Marine diatom</name>
    <dbReference type="NCBI Taxonomy" id="159749"/>
    <lineage>
        <taxon>Eukaryota</taxon>
        <taxon>Sar</taxon>
        <taxon>Stramenopiles</taxon>
        <taxon>Ochrophyta</taxon>
        <taxon>Bacillariophyta</taxon>
        <taxon>Coscinodiscophyceae</taxon>
        <taxon>Thalassiosirophycidae</taxon>
        <taxon>Thalassiosirales</taxon>
        <taxon>Thalassiosiraceae</taxon>
        <taxon>Thalassiosira</taxon>
    </lineage>
</organism>
<dbReference type="OrthoDB" id="41648at2759"/>
<gene>
    <name evidence="3" type="ORF">THAOC_23110</name>
</gene>
<accession>K0RSU3</accession>
<dbReference type="Gene3D" id="3.80.10.10">
    <property type="entry name" value="Ribonuclease Inhibitor"/>
    <property type="match status" value="2"/>
</dbReference>
<protein>
    <submittedName>
        <fullName evidence="3">Uncharacterized protein</fullName>
    </submittedName>
</protein>
<dbReference type="SUPFAM" id="SSF52058">
    <property type="entry name" value="L domain-like"/>
    <property type="match status" value="1"/>
</dbReference>
<evidence type="ECO:0000256" key="1">
    <source>
        <dbReference type="SAM" id="MobiDB-lite"/>
    </source>
</evidence>
<comment type="caution">
    <text evidence="3">The sequence shown here is derived from an EMBL/GenBank/DDBJ whole genome shotgun (WGS) entry which is preliminary data.</text>
</comment>
<dbReference type="Pfam" id="PF13855">
    <property type="entry name" value="LRR_8"/>
    <property type="match status" value="1"/>
</dbReference>
<keyword evidence="4" id="KW-1185">Reference proteome</keyword>
<dbReference type="PANTHER" id="PTHR48010:SF58">
    <property type="entry name" value="RECEPTOR PROTEIN KINASE-LIKE PROTEIN ZAR1"/>
    <property type="match status" value="1"/>
</dbReference>
<sequence length="498" mass="51236">MLKVGTAVTIRGLASESSRVHNGRAGVVTSVPYGSGGRYNVRVDGVENTLAVRPENLVPSSSAAGSSPARRAGRRVSFSDDFRVGSTVRISGLKFASEHNGKLATVASLTDARTGRVKVSVEGLGLDLAVKPCNLTHADAAPEPSRELVEFYGDDGGEDGKGGGDVPWHRRHRAVLLIVLATVVASAIVVGVVAGVSGRRRRSAAGSAGSECPAATGCTTADGDGRGYGAVDAVGGPRDDASGGNPGGGEEGPASSWYGPDGDEEEVEYLAEDVELKSFLTFHLGSFGLDDALSDPTGPSYRAYLWLANSDNLDGLSDFRRMQRFGMAALYYGTTSPGSGWAASTHWATDRSECDWYGVSCVRMGSAGSDGIIREISLPGNGLTGSIPPGAVLAGVGGRLAGLDLSGNAVGGTVPEALGVFANLSVLDLRDNDFTGRIPESLGRLKNLEYLYVDGNAITGRMPDGVCSLVEDGVLNPVAADCAASGGLECDPDCCECV</sequence>
<evidence type="ECO:0000256" key="2">
    <source>
        <dbReference type="SAM" id="Phobius"/>
    </source>
</evidence>
<dbReference type="Proteomes" id="UP000266841">
    <property type="component" value="Unassembled WGS sequence"/>
</dbReference>
<keyword evidence="2" id="KW-0812">Transmembrane</keyword>
<keyword evidence="2" id="KW-1133">Transmembrane helix</keyword>
<feature type="transmembrane region" description="Helical" evidence="2">
    <location>
        <begin position="174"/>
        <end position="196"/>
    </location>
</feature>
<dbReference type="InterPro" id="IPR032675">
    <property type="entry name" value="LRR_dom_sf"/>
</dbReference>
<evidence type="ECO:0000313" key="3">
    <source>
        <dbReference type="EMBL" id="EJK56908.1"/>
    </source>
</evidence>
<evidence type="ECO:0000313" key="4">
    <source>
        <dbReference type="Proteomes" id="UP000266841"/>
    </source>
</evidence>
<proteinExistence type="predicted"/>
<dbReference type="InterPro" id="IPR050994">
    <property type="entry name" value="At_inactive_RLKs"/>
</dbReference>
<dbReference type="PANTHER" id="PTHR48010">
    <property type="entry name" value="OS05G0588300 PROTEIN"/>
    <property type="match status" value="1"/>
</dbReference>